<organism evidence="1 2">
    <name type="scientific">Microbacterium paludicola</name>
    <dbReference type="NCBI Taxonomy" id="300019"/>
    <lineage>
        <taxon>Bacteria</taxon>
        <taxon>Bacillati</taxon>
        <taxon>Actinomycetota</taxon>
        <taxon>Actinomycetes</taxon>
        <taxon>Micrococcales</taxon>
        <taxon>Microbacteriaceae</taxon>
        <taxon>Microbacterium</taxon>
    </lineage>
</organism>
<dbReference type="Proteomes" id="UP000298358">
    <property type="component" value="Unassembled WGS sequence"/>
</dbReference>
<comment type="caution">
    <text evidence="1">The sequence shown here is derived from an EMBL/GenBank/DDBJ whole genome shotgun (WGS) entry which is preliminary data.</text>
</comment>
<sequence length="74" mass="8377">MTAVTLYPRAAMPSLRITPGERFALRAADALAAYIHRRAMRRDARLLADLERERLVGESRLAAMRAMARDVPRL</sequence>
<evidence type="ECO:0000313" key="1">
    <source>
        <dbReference type="EMBL" id="TFU34690.1"/>
    </source>
</evidence>
<reference evidence="1 2" key="1">
    <citation type="submission" date="2019-03" db="EMBL/GenBank/DDBJ databases">
        <title>Diversity of the mouse oral microbiome.</title>
        <authorList>
            <person name="Joseph S."/>
            <person name="Aduse-Opoku J."/>
            <person name="Curtis M."/>
            <person name="Wade W."/>
            <person name="Hashim A."/>
        </authorList>
    </citation>
    <scope>NUCLEOTIDE SEQUENCE [LARGE SCALE GENOMIC DNA]</scope>
    <source>
        <strain evidence="1 2">P1012</strain>
    </source>
</reference>
<keyword evidence="2" id="KW-1185">Reference proteome</keyword>
<evidence type="ECO:0000313" key="2">
    <source>
        <dbReference type="Proteomes" id="UP000298358"/>
    </source>
</evidence>
<dbReference type="EMBL" id="SPQB01000001">
    <property type="protein sequence ID" value="TFU34690.1"/>
    <property type="molecule type" value="Genomic_DNA"/>
</dbReference>
<name>A0A4Y9G1R6_9MICO</name>
<protein>
    <submittedName>
        <fullName evidence="1">Uncharacterized protein</fullName>
    </submittedName>
</protein>
<accession>A0A4Y9G1R6</accession>
<dbReference type="RefSeq" id="WP_135112209.1">
    <property type="nucleotide sequence ID" value="NZ_JADGLL010000001.1"/>
</dbReference>
<dbReference type="AlphaFoldDB" id="A0A4Y9G1R6"/>
<proteinExistence type="predicted"/>
<gene>
    <name evidence="1" type="ORF">E4U02_00885</name>
</gene>